<dbReference type="Gene3D" id="3.40.50.1820">
    <property type="entry name" value="alpha/beta hydrolase"/>
    <property type="match status" value="1"/>
</dbReference>
<reference evidence="2 3" key="1">
    <citation type="submission" date="2018-07" db="EMBL/GenBank/DDBJ databases">
        <title>Genome sequence of Rhodococcus rhodnii ATCC 35071 from Rhodnius prolixus.</title>
        <authorList>
            <person name="Patel V."/>
            <person name="Vogel K.J."/>
        </authorList>
    </citation>
    <scope>NUCLEOTIDE SEQUENCE [LARGE SCALE GENOMIC DNA]</scope>
    <source>
        <strain evidence="2 3">ATCC 35071</strain>
    </source>
</reference>
<dbReference type="AlphaFoldDB" id="A0A6P2CI67"/>
<evidence type="ECO:0000313" key="2">
    <source>
        <dbReference type="EMBL" id="TXG92517.1"/>
    </source>
</evidence>
<comment type="caution">
    <text evidence="2">The sequence shown here is derived from an EMBL/GenBank/DDBJ whole genome shotgun (WGS) entry which is preliminary data.</text>
</comment>
<dbReference type="SUPFAM" id="SSF53474">
    <property type="entry name" value="alpha/beta-Hydrolases"/>
    <property type="match status" value="1"/>
</dbReference>
<keyword evidence="2" id="KW-0378">Hydrolase</keyword>
<protein>
    <submittedName>
        <fullName evidence="2">Alpha/beta hydrolase</fullName>
    </submittedName>
</protein>
<name>A0A6P2CI67_9NOCA</name>
<dbReference type="Proteomes" id="UP000471120">
    <property type="component" value="Unassembled WGS sequence"/>
</dbReference>
<dbReference type="InterPro" id="IPR029058">
    <property type="entry name" value="AB_hydrolase_fold"/>
</dbReference>
<proteinExistence type="predicted"/>
<sequence length="251" mass="27332">MGRGRSAWALVQPIVSQFARTVVYDRAGFGPSDPDPSGRGFSRLRDDHLAILDAAVDGPAVLVGHSYGGPIVRSGALHRPDITSGVVLVDEVNELITPRRMLAGMRGASLVYAAQMLLARVGLLRWALSRTYYRRLSGPALEVALDEESTLTAAIAARDEWRAFGESFTRLHENGPLVPAGALTSISTKRVDDEDARRERDFMSNAHLELVSLADDGRHVFAEGRSHHLQFSEPALVADEIRRSVEQVGVA</sequence>
<evidence type="ECO:0000313" key="3">
    <source>
        <dbReference type="Proteomes" id="UP000471120"/>
    </source>
</evidence>
<feature type="domain" description="AB hydrolase-1" evidence="1">
    <location>
        <begin position="3"/>
        <end position="239"/>
    </location>
</feature>
<organism evidence="2 3">
    <name type="scientific">Rhodococcus rhodnii</name>
    <dbReference type="NCBI Taxonomy" id="38312"/>
    <lineage>
        <taxon>Bacteria</taxon>
        <taxon>Bacillati</taxon>
        <taxon>Actinomycetota</taxon>
        <taxon>Actinomycetes</taxon>
        <taxon>Mycobacteriales</taxon>
        <taxon>Nocardiaceae</taxon>
        <taxon>Rhodococcus</taxon>
    </lineage>
</organism>
<dbReference type="GO" id="GO:0016787">
    <property type="term" value="F:hydrolase activity"/>
    <property type="evidence" value="ECO:0007669"/>
    <property type="project" value="UniProtKB-KW"/>
</dbReference>
<dbReference type="Pfam" id="PF12697">
    <property type="entry name" value="Abhydrolase_6"/>
    <property type="match status" value="1"/>
</dbReference>
<dbReference type="EMBL" id="QRCM01000001">
    <property type="protein sequence ID" value="TXG92517.1"/>
    <property type="molecule type" value="Genomic_DNA"/>
</dbReference>
<gene>
    <name evidence="2" type="ORF">DW322_08090</name>
</gene>
<dbReference type="InterPro" id="IPR000073">
    <property type="entry name" value="AB_hydrolase_1"/>
</dbReference>
<accession>A0A6P2CI67</accession>
<evidence type="ECO:0000259" key="1">
    <source>
        <dbReference type="Pfam" id="PF12697"/>
    </source>
</evidence>